<feature type="transmembrane region" description="Helical" evidence="1">
    <location>
        <begin position="44"/>
        <end position="62"/>
    </location>
</feature>
<keyword evidence="1" id="KW-1133">Transmembrane helix</keyword>
<gene>
    <name evidence="2" type="ORF">ACEN34_03135</name>
</gene>
<dbReference type="RefSeq" id="WP_407136988.1">
    <property type="nucleotide sequence ID" value="NZ_JBGQPK010000007.1"/>
</dbReference>
<dbReference type="Proteomes" id="UP001625389">
    <property type="component" value="Unassembled WGS sequence"/>
</dbReference>
<evidence type="ECO:0000313" key="3">
    <source>
        <dbReference type="Proteomes" id="UP001625389"/>
    </source>
</evidence>
<organism evidence="2 3">
    <name type="scientific">Loigolactobacillus zhaoyuanensis</name>
    <dbReference type="NCBI Taxonomy" id="2486017"/>
    <lineage>
        <taxon>Bacteria</taxon>
        <taxon>Bacillati</taxon>
        <taxon>Bacillota</taxon>
        <taxon>Bacilli</taxon>
        <taxon>Lactobacillales</taxon>
        <taxon>Lactobacillaceae</taxon>
        <taxon>Loigolactobacillus</taxon>
    </lineage>
</organism>
<evidence type="ECO:0000313" key="2">
    <source>
        <dbReference type="EMBL" id="MFL2028605.1"/>
    </source>
</evidence>
<reference evidence="2 3" key="1">
    <citation type="submission" date="2024-08" db="EMBL/GenBank/DDBJ databases">
        <authorList>
            <person name="Arias E."/>
        </authorList>
    </citation>
    <scope>NUCLEOTIDE SEQUENCE [LARGE SCALE GENOMIC DNA]</scope>
    <source>
        <strain evidence="2 3">FAM 25317</strain>
    </source>
</reference>
<sequence length="370" mass="42002">MHDHLTYQPTAFKNHVNQRIYCGLLGVIGGTWLIYFGLKNTYTFQQLILLTLFVWVLALINLTQVLWSQYNLAQADYQVASINQQQTGIWVQSNARKIFIAATWLTINENDKKVTLQFSHALRFDSHGQPHLLAGGQITWSRRFFTSTQLAEFVAAIRTIQAGHPVAVSKQSRLQPLPPIKPIKKRIWFVTIGALLGSLLFIMPQTSHTSQKKVAQQNARYTKVDYQPGQTTRTDSMKFKINHAYRAKNDAGQALLILNCQVTPIKSSADDATDIMESGFEVYKKWSLSAKNNDDYFDSGAQSYPTILINNQSKPVLNTLASNIYLNEIPTESITLNVVLNLPTQKQFDFFFDEADLVVHFKQTDLEVIK</sequence>
<keyword evidence="3" id="KW-1185">Reference proteome</keyword>
<feature type="transmembrane region" description="Helical" evidence="1">
    <location>
        <begin position="20"/>
        <end position="38"/>
    </location>
</feature>
<keyword evidence="1" id="KW-0472">Membrane</keyword>
<evidence type="ECO:0000256" key="1">
    <source>
        <dbReference type="SAM" id="Phobius"/>
    </source>
</evidence>
<proteinExistence type="predicted"/>
<dbReference type="EMBL" id="JBGQPK010000007">
    <property type="protein sequence ID" value="MFL2028605.1"/>
    <property type="molecule type" value="Genomic_DNA"/>
</dbReference>
<keyword evidence="1" id="KW-0812">Transmembrane</keyword>
<comment type="caution">
    <text evidence="2">The sequence shown here is derived from an EMBL/GenBank/DDBJ whole genome shotgun (WGS) entry which is preliminary data.</text>
</comment>
<name>A0ABW8UBF0_9LACO</name>
<feature type="transmembrane region" description="Helical" evidence="1">
    <location>
        <begin position="187"/>
        <end position="204"/>
    </location>
</feature>
<accession>A0ABW8UBF0</accession>
<protein>
    <submittedName>
        <fullName evidence="2">Uncharacterized protein</fullName>
    </submittedName>
</protein>